<dbReference type="PANTHER" id="PTHR43283:SF3">
    <property type="entry name" value="BETA-LACTAMASE FAMILY PROTEIN (AFU_ORTHOLOGUE AFUA_5G07500)"/>
    <property type="match status" value="1"/>
</dbReference>
<keyword evidence="6" id="KW-1185">Reference proteome</keyword>
<feature type="signal peptide" evidence="2">
    <location>
        <begin position="1"/>
        <end position="23"/>
    </location>
</feature>
<dbReference type="Pfam" id="PF00144">
    <property type="entry name" value="Beta-lactamase"/>
    <property type="match status" value="1"/>
</dbReference>
<dbReference type="Gene3D" id="3.40.710.10">
    <property type="entry name" value="DD-peptidase/beta-lactamase superfamily"/>
    <property type="match status" value="1"/>
</dbReference>
<feature type="compositionally biased region" description="Pro residues" evidence="1">
    <location>
        <begin position="27"/>
        <end position="48"/>
    </location>
</feature>
<evidence type="ECO:0000313" key="5">
    <source>
        <dbReference type="EMBL" id="MXP33157.1"/>
    </source>
</evidence>
<reference evidence="5 6" key="1">
    <citation type="submission" date="2019-12" db="EMBL/GenBank/DDBJ databases">
        <title>Genomic-based taxomic classification of the family Erythrobacteraceae.</title>
        <authorList>
            <person name="Xu L."/>
        </authorList>
    </citation>
    <scope>NUCLEOTIDE SEQUENCE [LARGE SCALE GENOMIC DNA]</scope>
    <source>
        <strain evidence="5 6">JCM 16677</strain>
    </source>
</reference>
<name>A0A845AV34_9SPHN</name>
<feature type="domain" description="Beta-lactamase-related" evidence="3">
    <location>
        <begin position="92"/>
        <end position="339"/>
    </location>
</feature>
<dbReference type="EMBL" id="WTYE01000001">
    <property type="protein sequence ID" value="MXP30397.1"/>
    <property type="molecule type" value="Genomic_DNA"/>
</dbReference>
<keyword evidence="5" id="KW-0378">Hydrolase</keyword>
<comment type="caution">
    <text evidence="5">The sequence shown here is derived from an EMBL/GenBank/DDBJ whole genome shotgun (WGS) entry which is preliminary data.</text>
</comment>
<dbReference type="SUPFAM" id="SSF56601">
    <property type="entry name" value="beta-lactamase/transpeptidase-like"/>
    <property type="match status" value="1"/>
</dbReference>
<dbReference type="GO" id="GO:0016787">
    <property type="term" value="F:hydrolase activity"/>
    <property type="evidence" value="ECO:0007669"/>
    <property type="project" value="UniProtKB-KW"/>
</dbReference>
<dbReference type="EMBL" id="WTYE01000001">
    <property type="protein sequence ID" value="MXP33157.1"/>
    <property type="molecule type" value="Genomic_DNA"/>
</dbReference>
<dbReference type="PROSITE" id="PS51257">
    <property type="entry name" value="PROKAR_LIPOPROTEIN"/>
    <property type="match status" value="1"/>
</dbReference>
<sequence>MRFQAIFPTVLAPIALIASGCGGDDSPAPPPVQGPTPNPSPTPTPTPTPTTSVRFEPVIGAIEAYQDNDFAVLVGDGSGTIFTYTKGVFQLDQQRAIASASKWLTATTIMRLVDQGLLSLADNPQTYLTYWTSDAMDDRSRVTLEQLLSFTSGFNARPGSLGCVNTGASALQNCVRSIYDDGLDAVPGDTYSYGPEHMQIAAAMAEVATGKAYGDIFVEQISIPLGLSNASRFVSPSLTNPLASGGAASTAEDYALFLTKLLADEIVADRATLLADRTNSVAIEFRPQGASEFGDWHYALGAFVECDNPSFDADCADDRIYSSPGSFGWTPWIDLENGYWGLIARRGERNTARVAVELEQQLQPLIVAALAN</sequence>
<accession>A0A845AV34</accession>
<evidence type="ECO:0000313" key="6">
    <source>
        <dbReference type="Proteomes" id="UP000446786"/>
    </source>
</evidence>
<dbReference type="AlphaFoldDB" id="A0A845AV34"/>
<proteinExistence type="predicted"/>
<evidence type="ECO:0000256" key="2">
    <source>
        <dbReference type="SAM" id="SignalP"/>
    </source>
</evidence>
<dbReference type="InterPro" id="IPR012338">
    <property type="entry name" value="Beta-lactam/transpept-like"/>
</dbReference>
<dbReference type="InterPro" id="IPR050789">
    <property type="entry name" value="Diverse_Enzym_Activities"/>
</dbReference>
<gene>
    <name evidence="4" type="ORF">GRI94_01015</name>
    <name evidence="5" type="ORF">GRI94_15105</name>
</gene>
<dbReference type="RefSeq" id="WP_160777951.1">
    <property type="nucleotide sequence ID" value="NZ_BAAAZF010000001.1"/>
</dbReference>
<organism evidence="5 6">
    <name type="scientific">Parerythrobacter jejuensis</name>
    <dbReference type="NCBI Taxonomy" id="795812"/>
    <lineage>
        <taxon>Bacteria</taxon>
        <taxon>Pseudomonadati</taxon>
        <taxon>Pseudomonadota</taxon>
        <taxon>Alphaproteobacteria</taxon>
        <taxon>Sphingomonadales</taxon>
        <taxon>Erythrobacteraceae</taxon>
        <taxon>Parerythrobacter</taxon>
    </lineage>
</organism>
<feature type="chain" id="PRO_5044663617" evidence="2">
    <location>
        <begin position="24"/>
        <end position="372"/>
    </location>
</feature>
<feature type="region of interest" description="Disordered" evidence="1">
    <location>
        <begin position="22"/>
        <end position="51"/>
    </location>
</feature>
<dbReference type="OrthoDB" id="5384113at2"/>
<dbReference type="InterPro" id="IPR001466">
    <property type="entry name" value="Beta-lactam-related"/>
</dbReference>
<dbReference type="PANTHER" id="PTHR43283">
    <property type="entry name" value="BETA-LACTAMASE-RELATED"/>
    <property type="match status" value="1"/>
</dbReference>
<evidence type="ECO:0000256" key="1">
    <source>
        <dbReference type="SAM" id="MobiDB-lite"/>
    </source>
</evidence>
<dbReference type="Proteomes" id="UP000446786">
    <property type="component" value="Unassembled WGS sequence"/>
</dbReference>
<protein>
    <submittedName>
        <fullName evidence="5">Serine hydrolase</fullName>
    </submittedName>
</protein>
<evidence type="ECO:0000259" key="3">
    <source>
        <dbReference type="Pfam" id="PF00144"/>
    </source>
</evidence>
<evidence type="ECO:0000313" key="4">
    <source>
        <dbReference type="EMBL" id="MXP30397.1"/>
    </source>
</evidence>
<keyword evidence="2" id="KW-0732">Signal</keyword>